<accession>A0A8C4QB87</accession>
<dbReference type="Ensembl" id="ENSEBUT00000013339.1">
    <property type="protein sequence ID" value="ENSEBUP00000012763.1"/>
    <property type="gene ID" value="ENSEBUG00000008100.1"/>
</dbReference>
<keyword evidence="4" id="KW-0963">Cytoplasm</keyword>
<dbReference type="AlphaFoldDB" id="A0A8C4QB87"/>
<keyword evidence="5" id="KW-0472">Membrane</keyword>
<dbReference type="GeneTree" id="ENSGT01030000239394"/>
<evidence type="ECO:0000256" key="4">
    <source>
        <dbReference type="ARBA" id="ARBA00022490"/>
    </source>
</evidence>
<dbReference type="PANTHER" id="PTHR15240">
    <property type="entry name" value="CAVIN"/>
    <property type="match status" value="1"/>
</dbReference>
<comment type="subcellular location">
    <subcellularLocation>
        <location evidence="2">Cytoplasm</location>
    </subcellularLocation>
    <subcellularLocation>
        <location evidence="1">Membrane</location>
        <location evidence="1">Caveola</location>
    </subcellularLocation>
</comment>
<dbReference type="Proteomes" id="UP000694388">
    <property type="component" value="Unplaced"/>
</dbReference>
<proteinExistence type="inferred from homology"/>
<dbReference type="Pfam" id="PF15237">
    <property type="entry name" value="PTRF_SDPR"/>
    <property type="match status" value="1"/>
</dbReference>
<evidence type="ECO:0000256" key="1">
    <source>
        <dbReference type="ARBA" id="ARBA00004345"/>
    </source>
</evidence>
<reference evidence="6" key="1">
    <citation type="submission" date="2025-08" db="UniProtKB">
        <authorList>
            <consortium name="Ensembl"/>
        </authorList>
    </citation>
    <scope>IDENTIFICATION</scope>
</reference>
<comment type="similarity">
    <text evidence="3">Belongs to the CAVIN family.</text>
</comment>
<evidence type="ECO:0000256" key="3">
    <source>
        <dbReference type="ARBA" id="ARBA00008836"/>
    </source>
</evidence>
<dbReference type="GO" id="GO:0005737">
    <property type="term" value="C:cytoplasm"/>
    <property type="evidence" value="ECO:0007669"/>
    <property type="project" value="UniProtKB-SubCell"/>
</dbReference>
<keyword evidence="7" id="KW-1185">Reference proteome</keyword>
<evidence type="ECO:0000313" key="7">
    <source>
        <dbReference type="Proteomes" id="UP000694388"/>
    </source>
</evidence>
<evidence type="ECO:0000256" key="2">
    <source>
        <dbReference type="ARBA" id="ARBA00004496"/>
    </source>
</evidence>
<organism evidence="6 7">
    <name type="scientific">Eptatretus burgeri</name>
    <name type="common">Inshore hagfish</name>
    <dbReference type="NCBI Taxonomy" id="7764"/>
    <lineage>
        <taxon>Eukaryota</taxon>
        <taxon>Metazoa</taxon>
        <taxon>Chordata</taxon>
        <taxon>Craniata</taxon>
        <taxon>Vertebrata</taxon>
        <taxon>Cyclostomata</taxon>
        <taxon>Myxini</taxon>
        <taxon>Myxiniformes</taxon>
        <taxon>Myxinidae</taxon>
        <taxon>Eptatretinae</taxon>
        <taxon>Eptatretus</taxon>
    </lineage>
</organism>
<evidence type="ECO:0000256" key="5">
    <source>
        <dbReference type="ARBA" id="ARBA00023136"/>
    </source>
</evidence>
<protein>
    <submittedName>
        <fullName evidence="6">Uncharacterized protein</fullName>
    </submittedName>
</protein>
<dbReference type="GO" id="GO:0005901">
    <property type="term" value="C:caveola"/>
    <property type="evidence" value="ECO:0007669"/>
    <property type="project" value="UniProtKB-SubCell"/>
</dbReference>
<reference evidence="6" key="2">
    <citation type="submission" date="2025-09" db="UniProtKB">
        <authorList>
            <consortium name="Ensembl"/>
        </authorList>
    </citation>
    <scope>IDENTIFICATION</scope>
</reference>
<evidence type="ECO:0000313" key="6">
    <source>
        <dbReference type="Ensembl" id="ENSEBUP00000012763.1"/>
    </source>
</evidence>
<dbReference type="InterPro" id="IPR026752">
    <property type="entry name" value="Cavin_fam"/>
</dbReference>
<sequence>PFPLPSSPPVGGADVIMDNTATLALIDRLLCSVEALREGQVRLQERQESTAVTLRAMTTNLAQLGSGQAEGDEATTALLDKARRVSANVRDIRAKLGRQAVLLEGVQAGQARLLHQDNFKILIAKVRPLEFEGLQDEVFLEPSHEIPLDDDEEEMLGAEGYDKELDQMLEGAGASKKTSRLDTLKRAFSKENFEKKMSTFGHKVYLYEKNGKVKKSPEVGPDGGESTIKRPQINFRVKKVRKAPAEGTAKPESSVVVLCGESPGDRAENVTQADTIIHYAELDFANPQEKQTVEAPEINSISNVLEL</sequence>
<name>A0A8C4QB87_EPTBU</name>